<proteinExistence type="predicted"/>
<dbReference type="EMBL" id="QJHL01000003">
    <property type="protein sequence ID" value="PXY44800.1"/>
    <property type="molecule type" value="Genomic_DNA"/>
</dbReference>
<name>A0A2V4C4E6_9FLAO</name>
<dbReference type="PANTHER" id="PTHR41339">
    <property type="entry name" value="LIPL48"/>
    <property type="match status" value="1"/>
</dbReference>
<dbReference type="SUPFAM" id="SSF51126">
    <property type="entry name" value="Pectin lyase-like"/>
    <property type="match status" value="1"/>
</dbReference>
<dbReference type="Proteomes" id="UP000247681">
    <property type="component" value="Unassembled WGS sequence"/>
</dbReference>
<keyword evidence="2" id="KW-0732">Signal</keyword>
<feature type="signal peptide" evidence="2">
    <location>
        <begin position="1"/>
        <end position="21"/>
    </location>
</feature>
<dbReference type="InterPro" id="IPR011050">
    <property type="entry name" value="Pectin_lyase_fold/virulence"/>
</dbReference>
<dbReference type="RefSeq" id="WP_110347516.1">
    <property type="nucleotide sequence ID" value="NZ_QJHL01000003.1"/>
</dbReference>
<keyword evidence="4" id="KW-1185">Reference proteome</keyword>
<protein>
    <recommendedName>
        <fullName evidence="5">Multidrug transporter</fullName>
    </recommendedName>
</protein>
<comment type="caution">
    <text evidence="3">The sequence shown here is derived from an EMBL/GenBank/DDBJ whole genome shotgun (WGS) entry which is preliminary data.</text>
</comment>
<feature type="region of interest" description="Disordered" evidence="1">
    <location>
        <begin position="19"/>
        <end position="38"/>
    </location>
</feature>
<dbReference type="OrthoDB" id="1521716at2"/>
<evidence type="ECO:0000313" key="3">
    <source>
        <dbReference type="EMBL" id="PXY44800.1"/>
    </source>
</evidence>
<dbReference type="PROSITE" id="PS51257">
    <property type="entry name" value="PROKAR_LIPOPROTEIN"/>
    <property type="match status" value="1"/>
</dbReference>
<feature type="chain" id="PRO_5016090736" description="Multidrug transporter" evidence="2">
    <location>
        <begin position="22"/>
        <end position="404"/>
    </location>
</feature>
<evidence type="ECO:0000313" key="4">
    <source>
        <dbReference type="Proteomes" id="UP000247681"/>
    </source>
</evidence>
<evidence type="ECO:0000256" key="1">
    <source>
        <dbReference type="SAM" id="MobiDB-lite"/>
    </source>
</evidence>
<organism evidence="3 4">
    <name type="scientific">Flavobacterium hydrophilum</name>
    <dbReference type="NCBI Taxonomy" id="2211445"/>
    <lineage>
        <taxon>Bacteria</taxon>
        <taxon>Pseudomonadati</taxon>
        <taxon>Bacteroidota</taxon>
        <taxon>Flavobacteriia</taxon>
        <taxon>Flavobacteriales</taxon>
        <taxon>Flavobacteriaceae</taxon>
        <taxon>Flavobacterium</taxon>
    </lineage>
</organism>
<accession>A0A2V4C4E6</accession>
<dbReference type="PANTHER" id="PTHR41339:SF1">
    <property type="entry name" value="SECRETED PROTEIN"/>
    <property type="match status" value="1"/>
</dbReference>
<gene>
    <name evidence="3" type="ORF">DMB68_15230</name>
</gene>
<dbReference type="AlphaFoldDB" id="A0A2V4C4E6"/>
<evidence type="ECO:0008006" key="5">
    <source>
        <dbReference type="Google" id="ProtNLM"/>
    </source>
</evidence>
<reference evidence="3 4" key="1">
    <citation type="submission" date="2018-05" db="EMBL/GenBank/DDBJ databases">
        <title>Flavobacterium sp. strain IMCC34758, incomplete genome.</title>
        <authorList>
            <person name="Joung Y."/>
        </authorList>
    </citation>
    <scope>NUCLEOTIDE SEQUENCE [LARGE SCALE GENOMIC DNA]</scope>
    <source>
        <strain evidence="3 4">IMCC34758</strain>
    </source>
</reference>
<sequence length="404" mass="41727">MKKLAISLTFLSLIFASCSSSDDDTVTPPPTGSGEITGDITASKTYIKGTYTLSGTVRVKSGVTLTFEAGSVITADASTGTDALLVEKDGKLIVAGTAAEPVVFTEKSKTAGSWGGIIIFGDAPIVSGKTTDGTPITTATSEDGTNIVYGGSNPTHSSGSLKYVRVEYAGKKILDGNSEMNGFSFYAVGSGTVLENLVAYKGADDGFEFYGGTVSAKNLISYGNTDDSFDWQDGWQGQANTNWYAYQTGAGNFGMEIEAKSVNNAFFPKVSNITLRRAAGTATEAGNPAEIDAIQFKKEGNGEYSNIVISGYTNTYTNAGVTTNAVAVRIQEAATNTNQVAGGKIKLLNVKIDDAATLQTGAGAAGFTIAFPTGNFTTSTAATGAALTPGAWAIVDGVNLLEKL</sequence>
<evidence type="ECO:0000256" key="2">
    <source>
        <dbReference type="SAM" id="SignalP"/>
    </source>
</evidence>